<dbReference type="InterPro" id="IPR050708">
    <property type="entry name" value="T6SS_VgrG/RHS"/>
</dbReference>
<dbReference type="EMBL" id="JACXXP010000051">
    <property type="protein sequence ID" value="MBD3907101.1"/>
    <property type="molecule type" value="Genomic_DNA"/>
</dbReference>
<keyword evidence="2" id="KW-1185">Reference proteome</keyword>
<accession>A0ABR8M944</accession>
<dbReference type="PANTHER" id="PTHR32305">
    <property type="match status" value="1"/>
</dbReference>
<dbReference type="Gene3D" id="2.180.10.10">
    <property type="entry name" value="RHS repeat-associated core"/>
    <property type="match status" value="1"/>
</dbReference>
<proteinExistence type="predicted"/>
<evidence type="ECO:0000313" key="2">
    <source>
        <dbReference type="Proteomes" id="UP000603715"/>
    </source>
</evidence>
<dbReference type="Proteomes" id="UP000603715">
    <property type="component" value="Unassembled WGS sequence"/>
</dbReference>
<dbReference type="InterPro" id="IPR022385">
    <property type="entry name" value="Rhs_assc_core"/>
</dbReference>
<organism evidence="1 2">
    <name type="scientific">Chryseobacterium muglaense</name>
    <dbReference type="NCBI Taxonomy" id="2893752"/>
    <lineage>
        <taxon>Bacteria</taxon>
        <taxon>Pseudomonadati</taxon>
        <taxon>Bacteroidota</taxon>
        <taxon>Flavobacteriia</taxon>
        <taxon>Flavobacteriales</taxon>
        <taxon>Weeksellaceae</taxon>
        <taxon>Chryseobacterium group</taxon>
        <taxon>Chryseobacterium</taxon>
    </lineage>
</organism>
<comment type="caution">
    <text evidence="1">The sequence shown here is derived from an EMBL/GenBank/DDBJ whole genome shotgun (WGS) entry which is preliminary data.</text>
</comment>
<reference evidence="2" key="1">
    <citation type="submission" date="2023-07" db="EMBL/GenBank/DDBJ databases">
        <title>Description of novel Chryseobacterium sp. strain C-2.</title>
        <authorList>
            <person name="Saticioglu I.B."/>
        </authorList>
    </citation>
    <scope>NUCLEOTIDE SEQUENCE [LARGE SCALE GENOMIC DNA]</scope>
    <source>
        <strain evidence="2">C-2</strain>
    </source>
</reference>
<evidence type="ECO:0000313" key="1">
    <source>
        <dbReference type="EMBL" id="MBD3907101.1"/>
    </source>
</evidence>
<dbReference type="PANTHER" id="PTHR32305:SF15">
    <property type="entry name" value="PROTEIN RHSA-RELATED"/>
    <property type="match status" value="1"/>
</dbReference>
<protein>
    <submittedName>
        <fullName evidence="1">RHS repeat-associated core domain-containing protein</fullName>
    </submittedName>
</protein>
<sequence>MTNYLNLPKQITENAQVTNYVYRADGAKVKKLFGDIETNYLDGFQYKSTKPSEGSADGGFVVIDPNEVAVMKLRIIPTSEGYFDMLTNQYIYNYTDHLGNVRLSYSDTNKDGIIQPRQYNNPVCTGGTGFFDPPMCIDQWKPGEIVEVNNYYPFGLMHNYTATTQNAYQYKYNGKELQETGQYDYGARFYMPDIGRWGVVDPLAEVMRRYSPYNYAFDNPVNFIDPDGNAPYNPKDFYGKNSAFNDDFDPNTTIYGNGSFGGYKYYEMGFMYDGAGGNGADTYKGQEAYDILQDFLNPASSGNSLSPWMQNYLNSPPDDIYLDRNGKVSTIFRNSNPNRFFDKSNGNMELFFNDPKGVNKNFVSRKYEIGDRVYYPVSTDATINAVMSVKSNANIIFLRKTGGIVPSYGLIAKESMRASGADFSAGFLSKYIGEDGRYVNQNDSSYNVRFGKTNTIFSLMDGGNAVWGLWTYSLGLHDAEVKVGSNLNEFYNFGDTPADQRAIFYFRNMLNKK</sequence>
<gene>
    <name evidence="1" type="ORF">IEW27_21235</name>
</gene>
<name>A0ABR8M944_9FLAO</name>
<dbReference type="NCBIfam" id="TIGR03696">
    <property type="entry name" value="Rhs_assc_core"/>
    <property type="match status" value="1"/>
</dbReference>